<dbReference type="PANTHER" id="PTHR11941:SF169">
    <property type="entry name" value="(7AS)-7A-METHYL-1,5-DIOXO-2,3,5,6,7,7A-HEXAHYDRO-1H-INDENE-CARBOXYL-COA HYDROLASE"/>
    <property type="match status" value="1"/>
</dbReference>
<dbReference type="CDD" id="cd06558">
    <property type="entry name" value="crotonase-like"/>
    <property type="match status" value="1"/>
</dbReference>
<dbReference type="Gene3D" id="1.10.12.10">
    <property type="entry name" value="Lyase 2-enoyl-coa Hydratase, Chain A, domain 2"/>
    <property type="match status" value="1"/>
</dbReference>
<evidence type="ECO:0000256" key="3">
    <source>
        <dbReference type="ARBA" id="ARBA00023239"/>
    </source>
</evidence>
<dbReference type="InterPro" id="IPR029045">
    <property type="entry name" value="ClpP/crotonase-like_dom_sf"/>
</dbReference>
<evidence type="ECO:0000256" key="4">
    <source>
        <dbReference type="RuleBase" id="RU003707"/>
    </source>
</evidence>
<evidence type="ECO:0000256" key="2">
    <source>
        <dbReference type="ARBA" id="ARBA00023098"/>
    </source>
</evidence>
<keyword evidence="7" id="KW-1185">Reference proteome</keyword>
<protein>
    <submittedName>
        <fullName evidence="6">Crotonase/enoyl-CoA hydratase family protein</fullName>
    </submittedName>
</protein>
<comment type="similarity">
    <text evidence="1 4">Belongs to the enoyl-CoA hydratase/isomerase family.</text>
</comment>
<dbReference type="PROSITE" id="PS00166">
    <property type="entry name" value="ENOYL_COA_HYDRATASE"/>
    <property type="match status" value="1"/>
</dbReference>
<evidence type="ECO:0000256" key="1">
    <source>
        <dbReference type="ARBA" id="ARBA00005254"/>
    </source>
</evidence>
<dbReference type="InterPro" id="IPR001753">
    <property type="entry name" value="Enoyl-CoA_hydra/iso"/>
</dbReference>
<keyword evidence="2" id="KW-0443">Lipid metabolism</keyword>
<dbReference type="PANTHER" id="PTHR11941">
    <property type="entry name" value="ENOYL-COA HYDRATASE-RELATED"/>
    <property type="match status" value="1"/>
</dbReference>
<gene>
    <name evidence="6" type="ORF">M1O15_14030</name>
</gene>
<dbReference type="Gene3D" id="3.90.226.10">
    <property type="entry name" value="2-enoyl-CoA Hydratase, Chain A, domain 1"/>
    <property type="match status" value="1"/>
</dbReference>
<sequence length="270" mass="27186">MSTSGTPGPGPGGDRTATAPVTTEQAGSALVITINRPAARNAVDAGVAQGIAGALDRLEADPALRVGVVQGAGGTFSAGMDLKAAARGESAEIPGKGFAGLAEAETHKPLIAAVEGFALGGGFEIALACDLVIAAADAVFALPEVKRGLIAGGGGAIRLPRRIPHHLAMELLLTGRTVTADRGAELGFVNTVTPPGQALPAALRLAEEIAGNAPLALGAVKAVVRLADRLDEPAAFTAQREQLAALGRSLDLAEGIRAFTEKRAPHWTGR</sequence>
<comment type="caution">
    <text evidence="6">The sequence shown here is derived from an EMBL/GenBank/DDBJ whole genome shotgun (WGS) entry which is preliminary data.</text>
</comment>
<feature type="region of interest" description="Disordered" evidence="5">
    <location>
        <begin position="1"/>
        <end position="20"/>
    </location>
</feature>
<dbReference type="EMBL" id="JALPTH010000012">
    <property type="protein sequence ID" value="MCK8678492.1"/>
    <property type="molecule type" value="Genomic_DNA"/>
</dbReference>
<dbReference type="InterPro" id="IPR014748">
    <property type="entry name" value="Enoyl-CoA_hydra_C"/>
</dbReference>
<dbReference type="Proteomes" id="UP001522868">
    <property type="component" value="Unassembled WGS sequence"/>
</dbReference>
<evidence type="ECO:0000313" key="6">
    <source>
        <dbReference type="EMBL" id="MCK8678492.1"/>
    </source>
</evidence>
<keyword evidence="3" id="KW-0456">Lyase</keyword>
<reference evidence="6 7" key="1">
    <citation type="submission" date="2022-04" db="EMBL/GenBank/DDBJ databases">
        <title>Streptomyces sp. nov. LCR6-01 isolated from Lichen of Dirinaria sp.</title>
        <authorList>
            <person name="Kanchanasin P."/>
            <person name="Tanasupawat S."/>
            <person name="Phongsopitanun W."/>
        </authorList>
    </citation>
    <scope>NUCLEOTIDE SEQUENCE [LARGE SCALE GENOMIC DNA]</scope>
    <source>
        <strain evidence="6 7">LCR6-01</strain>
    </source>
</reference>
<dbReference type="NCBIfam" id="NF006100">
    <property type="entry name" value="PRK08252.1"/>
    <property type="match status" value="1"/>
</dbReference>
<dbReference type="SUPFAM" id="SSF52096">
    <property type="entry name" value="ClpP/crotonase"/>
    <property type="match status" value="1"/>
</dbReference>
<dbReference type="Pfam" id="PF00378">
    <property type="entry name" value="ECH_1"/>
    <property type="match status" value="1"/>
</dbReference>
<name>A0ABT0IAY9_9ACTN</name>
<evidence type="ECO:0000313" key="7">
    <source>
        <dbReference type="Proteomes" id="UP001522868"/>
    </source>
</evidence>
<accession>A0ABT0IAY9</accession>
<dbReference type="RefSeq" id="WP_248634139.1">
    <property type="nucleotide sequence ID" value="NZ_JALPTH010000012.1"/>
</dbReference>
<proteinExistence type="inferred from homology"/>
<organism evidence="6 7">
    <name type="scientific">Streptomyces lichenis</name>
    <dbReference type="NCBI Taxonomy" id="2306967"/>
    <lineage>
        <taxon>Bacteria</taxon>
        <taxon>Bacillati</taxon>
        <taxon>Actinomycetota</taxon>
        <taxon>Actinomycetes</taxon>
        <taxon>Kitasatosporales</taxon>
        <taxon>Streptomycetaceae</taxon>
        <taxon>Streptomyces</taxon>
    </lineage>
</organism>
<dbReference type="InterPro" id="IPR018376">
    <property type="entry name" value="Enoyl-CoA_hyd/isom_CS"/>
</dbReference>
<evidence type="ECO:0000256" key="5">
    <source>
        <dbReference type="SAM" id="MobiDB-lite"/>
    </source>
</evidence>